<comment type="subcellular location">
    <subcellularLocation>
        <location evidence="4 24">Nucleus</location>
    </subcellularLocation>
</comment>
<dbReference type="SMART" id="SM00429">
    <property type="entry name" value="IPT"/>
    <property type="match status" value="1"/>
</dbReference>
<evidence type="ECO:0000256" key="1">
    <source>
        <dbReference type="ARBA" id="ARBA00001286"/>
    </source>
</evidence>
<proteinExistence type="evidence at protein level"/>
<dbReference type="GO" id="GO:0042802">
    <property type="term" value="F:identical protein binding"/>
    <property type="evidence" value="ECO:0007669"/>
    <property type="project" value="UniProtKB-ARBA"/>
</dbReference>
<dbReference type="InterPro" id="IPR032201">
    <property type="entry name" value="COE_HLH"/>
</dbReference>
<dbReference type="PANTHER" id="PTHR10747">
    <property type="entry name" value="TRANSCRIPTION FACTOR COE FAMILY MEMBER"/>
    <property type="match status" value="1"/>
</dbReference>
<dbReference type="Gene3D" id="2.60.40.10">
    <property type="entry name" value="Immunoglobulins"/>
    <property type="match status" value="1"/>
</dbReference>
<dbReference type="InterPro" id="IPR038173">
    <property type="entry name" value="COE_DBD_sf"/>
</dbReference>
<dbReference type="InterPro" id="IPR013783">
    <property type="entry name" value="Ig-like_fold"/>
</dbReference>
<dbReference type="EMBL" id="QBIY01004957">
    <property type="protein sequence ID" value="RXN38276.1"/>
    <property type="molecule type" value="Genomic_DNA"/>
</dbReference>
<dbReference type="FunFam" id="3.30.160.70:FF:000001">
    <property type="entry name" value="Methylated-DNA--protein-cysteine methyltransferase"/>
    <property type="match status" value="1"/>
</dbReference>
<evidence type="ECO:0000313" key="28">
    <source>
        <dbReference type="EMBL" id="RXN38276.1"/>
    </source>
</evidence>
<dbReference type="Gene3D" id="1.10.10.10">
    <property type="entry name" value="Winged helix-like DNA-binding domain superfamily/Winged helix DNA-binding domain"/>
    <property type="match status" value="1"/>
</dbReference>
<keyword evidence="20 24" id="KW-0539">Nucleus</keyword>
<dbReference type="FunFam" id="1.10.287.4280:FF:000001">
    <property type="entry name" value="transcription factor COE1 isoform X2"/>
    <property type="match status" value="1"/>
</dbReference>
<keyword evidence="30" id="KW-1267">Proteomics identification</keyword>
<dbReference type="GO" id="GO:0003908">
    <property type="term" value="F:methylated-DNA-[protein]-cysteine S-methyltransferase activity"/>
    <property type="evidence" value="ECO:0007669"/>
    <property type="project" value="UniProtKB-EC"/>
</dbReference>
<dbReference type="GO" id="GO:0043065">
    <property type="term" value="P:positive regulation of apoptotic process"/>
    <property type="evidence" value="ECO:0007669"/>
    <property type="project" value="InterPro"/>
</dbReference>
<keyword evidence="24" id="KW-0217">Developmental protein</keyword>
<evidence type="ECO:0000256" key="14">
    <source>
        <dbReference type="ARBA" id="ARBA00022771"/>
    </source>
</evidence>
<dbReference type="InterPro" id="IPR036388">
    <property type="entry name" value="WH-like_DNA-bd_sf"/>
</dbReference>
<comment type="similarity">
    <text evidence="5">Belongs to the MGMT family.</text>
</comment>
<keyword evidence="19" id="KW-0234">DNA repair</keyword>
<keyword evidence="29" id="KW-1185">Reference proteome</keyword>
<evidence type="ECO:0000313" key="29">
    <source>
        <dbReference type="Proteomes" id="UP000290572"/>
    </source>
</evidence>
<dbReference type="PROSITE" id="PS01345">
    <property type="entry name" value="COE"/>
    <property type="match status" value="1"/>
</dbReference>
<dbReference type="GO" id="GO:0032259">
    <property type="term" value="P:methylation"/>
    <property type="evidence" value="ECO:0007669"/>
    <property type="project" value="UniProtKB-KW"/>
</dbReference>
<feature type="compositionally biased region" description="Low complexity" evidence="25">
    <location>
        <begin position="8"/>
        <end position="24"/>
    </location>
</feature>
<evidence type="ECO:0000256" key="12">
    <source>
        <dbReference type="ARBA" id="ARBA00022723"/>
    </source>
</evidence>
<dbReference type="NCBIfam" id="TIGR00589">
    <property type="entry name" value="ogt"/>
    <property type="match status" value="1"/>
</dbReference>
<evidence type="ECO:0000256" key="18">
    <source>
        <dbReference type="ARBA" id="ARBA00023163"/>
    </source>
</evidence>
<dbReference type="InterPro" id="IPR002909">
    <property type="entry name" value="IPT_dom"/>
</dbReference>
<evidence type="ECO:0000256" key="13">
    <source>
        <dbReference type="ARBA" id="ARBA00022763"/>
    </source>
</evidence>
<dbReference type="GO" id="GO:0003700">
    <property type="term" value="F:DNA-binding transcription factor activity"/>
    <property type="evidence" value="ECO:0007669"/>
    <property type="project" value="InterPro"/>
</dbReference>
<dbReference type="FunFam" id="2.60.40.10:FF:001458">
    <property type="entry name" value="EBF transcription factor 3b"/>
    <property type="match status" value="1"/>
</dbReference>
<dbReference type="CDD" id="cd11606">
    <property type="entry name" value="COE_DBD"/>
    <property type="match status" value="1"/>
</dbReference>
<protein>
    <recommendedName>
        <fullName evidence="8">Methylated-DNA--protein-cysteine methyltransferase</fullName>
        <ecNumber evidence="7">2.1.1.63</ecNumber>
    </recommendedName>
    <alternativeName>
        <fullName evidence="21">6-O-methylguanine-DNA methyltransferase</fullName>
    </alternativeName>
    <alternativeName>
        <fullName evidence="22">O-6-methylguanine-DNA-alkyltransferase</fullName>
    </alternativeName>
</protein>
<dbReference type="GO" id="GO:0003677">
    <property type="term" value="F:DNA binding"/>
    <property type="evidence" value="ECO:0007669"/>
    <property type="project" value="UniProtKB-KW"/>
</dbReference>
<dbReference type="CDD" id="cd01175">
    <property type="entry name" value="IPT_COE"/>
    <property type="match status" value="1"/>
</dbReference>
<comment type="catalytic activity">
    <reaction evidence="23">
        <text>a 6-O-methyl-2'-deoxyguanosine in DNA + L-cysteinyl-[protein] = S-methyl-L-cysteinyl-[protein] + a 2'-deoxyguanosine in DNA</text>
        <dbReference type="Rhea" id="RHEA:24000"/>
        <dbReference type="Rhea" id="RHEA-COMP:10131"/>
        <dbReference type="Rhea" id="RHEA-COMP:10132"/>
        <dbReference type="Rhea" id="RHEA-COMP:11367"/>
        <dbReference type="Rhea" id="RHEA-COMP:11368"/>
        <dbReference type="ChEBI" id="CHEBI:29950"/>
        <dbReference type="ChEBI" id="CHEBI:82612"/>
        <dbReference type="ChEBI" id="CHEBI:85445"/>
        <dbReference type="ChEBI" id="CHEBI:85448"/>
        <dbReference type="EC" id="2.1.1.63"/>
    </reaction>
</comment>
<evidence type="ECO:0007829" key="30">
    <source>
        <dbReference type="PeptideAtlas" id="A0A498LU00"/>
    </source>
</evidence>
<dbReference type="Pfam" id="PF16423">
    <property type="entry name" value="COE1_HLH"/>
    <property type="match status" value="1"/>
</dbReference>
<dbReference type="GO" id="GO:0006915">
    <property type="term" value="P:apoptotic process"/>
    <property type="evidence" value="ECO:0007669"/>
    <property type="project" value="UniProtKB-KW"/>
</dbReference>
<evidence type="ECO:0000256" key="2">
    <source>
        <dbReference type="ARBA" id="ARBA00001947"/>
    </source>
</evidence>
<dbReference type="InterPro" id="IPR014048">
    <property type="entry name" value="MethylDNA_cys_MeTrfase_DNA-bd"/>
</dbReference>
<evidence type="ECO:0000256" key="11">
    <source>
        <dbReference type="ARBA" id="ARBA00022679"/>
    </source>
</evidence>
<feature type="region of interest" description="Disordered" evidence="25">
    <location>
        <begin position="1"/>
        <end position="25"/>
    </location>
</feature>
<dbReference type="InterPro" id="IPR038006">
    <property type="entry name" value="COE_IPT"/>
</dbReference>
<dbReference type="CDD" id="cd06445">
    <property type="entry name" value="ATase"/>
    <property type="match status" value="1"/>
</dbReference>
<gene>
    <name evidence="28" type="ORF">ROHU_001243</name>
    <name evidence="27" type="ORF">ROHU_011436</name>
</gene>
<dbReference type="FunFam" id="2.60.40.3180:FF:000004">
    <property type="entry name" value="Transcription factor COE1"/>
    <property type="match status" value="1"/>
</dbReference>
<dbReference type="InterPro" id="IPR018350">
    <property type="entry name" value="Transcription_factor_COE_CS"/>
</dbReference>
<evidence type="ECO:0000256" key="5">
    <source>
        <dbReference type="ARBA" id="ARBA00008711"/>
    </source>
</evidence>
<comment type="function">
    <text evidence="3">Involved in the cellular defense against the biological effects of O6-methylguanine (O6-MeG) and O4-methylthymine (O4-MeT) in DNA. Repairs the methylated nucleobase in DNA by stoichiometrically transferring the methyl group to a cysteine residue in the enzyme. This is a suicide reaction: the enzyme is irreversibly inactivated.</text>
</comment>
<evidence type="ECO:0000256" key="15">
    <source>
        <dbReference type="ARBA" id="ARBA00022833"/>
    </source>
</evidence>
<evidence type="ECO:0000256" key="8">
    <source>
        <dbReference type="ARBA" id="ARBA00015377"/>
    </source>
</evidence>
<dbReference type="Pfam" id="PF16422">
    <property type="entry name" value="COE1_DBD"/>
    <property type="match status" value="1"/>
</dbReference>
<dbReference type="SUPFAM" id="SSF81296">
    <property type="entry name" value="E set domains"/>
    <property type="match status" value="1"/>
</dbReference>
<evidence type="ECO:0000313" key="27">
    <source>
        <dbReference type="EMBL" id="RXN08897.1"/>
    </source>
</evidence>
<evidence type="ECO:0000256" key="23">
    <source>
        <dbReference type="ARBA" id="ARBA00049348"/>
    </source>
</evidence>
<dbReference type="EC" id="2.1.1.63" evidence="7"/>
<dbReference type="Pfam" id="PF01833">
    <property type="entry name" value="TIG"/>
    <property type="match status" value="1"/>
</dbReference>
<keyword evidence="10" id="KW-0489">Methyltransferase</keyword>
<feature type="domain" description="IPT/TIG" evidence="26">
    <location>
        <begin position="308"/>
        <end position="392"/>
    </location>
</feature>
<comment type="cofactor">
    <cofactor evidence="2">
        <name>Zn(2+)</name>
        <dbReference type="ChEBI" id="CHEBI:29105"/>
    </cofactor>
</comment>
<keyword evidence="13" id="KW-0227">DNA damage</keyword>
<keyword evidence="17 24" id="KW-0238">DNA-binding</keyword>
<evidence type="ECO:0000256" key="21">
    <source>
        <dbReference type="ARBA" id="ARBA00030795"/>
    </source>
</evidence>
<name>A0A498LU00_LABRO</name>
<sequence>MLLEAQRESSSSSRTSSHCSSPRRVQTPPLISAASFSTHIIAQGEVVAESKQEAEAVARICNWSSRPENVPPTAFIIKRPKRNRMCSKNTDKNDKDINTNLLKLLLPSLVLTHILMLGLGGVGLARAHFEKHPPANLRKSNFFHFVLALYDSQVSEKTNNGIHYKLQLLYNNGVRAEQDLYIRLIDSVTKQAIVFEGQDKNPEMCRVLLTHEIMCSRCCDKKSCGNRNETPSDPVIIERFFLKFFLKCNQNCLKNAGNPRDTRRFQVLVSTTASVKGHVLAISDSIFVHNNSKHGRRPRRFELIEAEIPCIKAISPSEGWTSGGASVIIIGDRFFDGLQVVFGTVVVWSEVITPHAIRVQTPPRHIPGVVEVTLSYKSKQFCKGPPGRFIYTALNEPTIDYGFQRLQKVIPHHPGDMERLPKEVLLKRAADLLETFYGMPHNNQEMILKCASDIAEVLHTIPRNPSHTNSHGTFVMSDSGSCVLRDVTLCSPVGEILLKGCEKGVHTINIKLGTDKEESVQPVGKSEMSPELQRCVDWLQCYFMKPESVSALPFPSFHHPLLQSDSFTAHVLWTLFKEVELGKTVSYKQLAEMTGNPKAVRAVGSAMRNNPIPLIVPCHRVLRSSGDSGSYMGGKGDDIKVWLLTHEKKVLELNASKSEKSI</sequence>
<dbReference type="InterPro" id="IPR036631">
    <property type="entry name" value="MGMT_N_sf"/>
</dbReference>
<evidence type="ECO:0000256" key="4">
    <source>
        <dbReference type="ARBA" id="ARBA00004123"/>
    </source>
</evidence>
<dbReference type="Gene3D" id="1.10.287.4280">
    <property type="match status" value="1"/>
</dbReference>
<dbReference type="InterPro" id="IPR001497">
    <property type="entry name" value="MethylDNA_cys_MeTrfase_AS"/>
</dbReference>
<dbReference type="PROSITE" id="PS00374">
    <property type="entry name" value="MGMT"/>
    <property type="match status" value="1"/>
</dbReference>
<keyword evidence="15 24" id="KW-0862">Zinc</keyword>
<dbReference type="GO" id="GO:0006281">
    <property type="term" value="P:DNA repair"/>
    <property type="evidence" value="ECO:0007669"/>
    <property type="project" value="UniProtKB-KW"/>
</dbReference>
<dbReference type="InterPro" id="IPR008332">
    <property type="entry name" value="MethylG_MeTrfase_N"/>
</dbReference>
<evidence type="ECO:0000256" key="24">
    <source>
        <dbReference type="RuleBase" id="RU004489"/>
    </source>
</evidence>
<dbReference type="GO" id="GO:0031966">
    <property type="term" value="C:mitochondrial membrane"/>
    <property type="evidence" value="ECO:0007669"/>
    <property type="project" value="UniProtKB-SubCell"/>
</dbReference>
<keyword evidence="14 24" id="KW-0863">Zinc-finger</keyword>
<dbReference type="Gene3D" id="2.60.40.3180">
    <property type="entry name" value="Transcription factor COE1, DNA-binding domain"/>
    <property type="match status" value="2"/>
</dbReference>
<dbReference type="STRING" id="84645.A0A498LU00"/>
<evidence type="ECO:0000256" key="19">
    <source>
        <dbReference type="ARBA" id="ARBA00023204"/>
    </source>
</evidence>
<keyword evidence="18 24" id="KW-0804">Transcription</keyword>
<keyword evidence="11" id="KW-0808">Transferase</keyword>
<evidence type="ECO:0000256" key="3">
    <source>
        <dbReference type="ARBA" id="ARBA00003317"/>
    </source>
</evidence>
<evidence type="ECO:0000256" key="25">
    <source>
        <dbReference type="SAM" id="MobiDB-lite"/>
    </source>
</evidence>
<accession>A0A498LU00</accession>
<keyword evidence="9" id="KW-0597">Phosphoprotein</keyword>
<dbReference type="InterPro" id="IPR003523">
    <property type="entry name" value="Transcription_factor_COE"/>
</dbReference>
<dbReference type="Proteomes" id="UP000290572">
    <property type="component" value="Unassembled WGS sequence"/>
</dbReference>
<dbReference type="InterPro" id="IPR032200">
    <property type="entry name" value="COE_DBD"/>
</dbReference>
<evidence type="ECO:0000256" key="17">
    <source>
        <dbReference type="ARBA" id="ARBA00023125"/>
    </source>
</evidence>
<evidence type="ECO:0000259" key="26">
    <source>
        <dbReference type="SMART" id="SM00429"/>
    </source>
</evidence>
<dbReference type="AlphaFoldDB" id="A0A498LU00"/>
<dbReference type="Gene3D" id="3.30.160.70">
    <property type="entry name" value="Methylated DNA-protein cysteine methyltransferase domain"/>
    <property type="match status" value="1"/>
</dbReference>
<dbReference type="Pfam" id="PF01035">
    <property type="entry name" value="DNA_binding_1"/>
    <property type="match status" value="1"/>
</dbReference>
<keyword evidence="16 24" id="KW-0805">Transcription regulation</keyword>
<dbReference type="EMBL" id="QBIY01013297">
    <property type="protein sequence ID" value="RXN08897.1"/>
    <property type="molecule type" value="Genomic_DNA"/>
</dbReference>
<dbReference type="GO" id="GO:0005634">
    <property type="term" value="C:nucleus"/>
    <property type="evidence" value="ECO:0007669"/>
    <property type="project" value="UniProtKB-SubCell"/>
</dbReference>
<comment type="similarity">
    <text evidence="6 24">Belongs to the COE family.</text>
</comment>
<dbReference type="GO" id="GO:0007399">
    <property type="term" value="P:nervous system development"/>
    <property type="evidence" value="ECO:0007669"/>
    <property type="project" value="UniProtKB-ARBA"/>
</dbReference>
<keyword evidence="12 24" id="KW-0479">Metal-binding</keyword>
<dbReference type="FunFam" id="1.10.10.10:FF:000214">
    <property type="entry name" value="Methylated-DNA--protein-cysteine methyltransferase"/>
    <property type="match status" value="1"/>
</dbReference>
<evidence type="ECO:0000256" key="22">
    <source>
        <dbReference type="ARBA" id="ARBA00031621"/>
    </source>
</evidence>
<dbReference type="Pfam" id="PF02870">
    <property type="entry name" value="Methyltransf_1N"/>
    <property type="match status" value="1"/>
</dbReference>
<evidence type="ECO:0000256" key="20">
    <source>
        <dbReference type="ARBA" id="ARBA00023242"/>
    </source>
</evidence>
<comment type="catalytic activity">
    <reaction evidence="1">
        <text>a 4-O-methyl-thymidine in DNA + L-cysteinyl-[protein] = a thymidine in DNA + S-methyl-L-cysteinyl-[protein]</text>
        <dbReference type="Rhea" id="RHEA:53428"/>
        <dbReference type="Rhea" id="RHEA-COMP:10131"/>
        <dbReference type="Rhea" id="RHEA-COMP:10132"/>
        <dbReference type="Rhea" id="RHEA-COMP:13555"/>
        <dbReference type="Rhea" id="RHEA-COMP:13556"/>
        <dbReference type="ChEBI" id="CHEBI:29950"/>
        <dbReference type="ChEBI" id="CHEBI:82612"/>
        <dbReference type="ChEBI" id="CHEBI:137386"/>
        <dbReference type="ChEBI" id="CHEBI:137387"/>
        <dbReference type="EC" id="2.1.1.63"/>
    </reaction>
</comment>
<evidence type="ECO:0000256" key="6">
    <source>
        <dbReference type="ARBA" id="ARBA00010340"/>
    </source>
</evidence>
<evidence type="ECO:0000256" key="7">
    <source>
        <dbReference type="ARBA" id="ARBA00011918"/>
    </source>
</evidence>
<dbReference type="SUPFAM" id="SSF53155">
    <property type="entry name" value="Methylated DNA-protein cysteine methyltransferase domain"/>
    <property type="match status" value="1"/>
</dbReference>
<comment type="caution">
    <text evidence="27">The sequence shown here is derived from an EMBL/GenBank/DDBJ whole genome shotgun (WGS) entry which is preliminary data.</text>
</comment>
<evidence type="ECO:0000256" key="9">
    <source>
        <dbReference type="ARBA" id="ARBA00022553"/>
    </source>
</evidence>
<reference evidence="27 29" key="1">
    <citation type="submission" date="2018-03" db="EMBL/GenBank/DDBJ databases">
        <title>Draft genome sequence of Rohu Carp (Labeo rohita).</title>
        <authorList>
            <person name="Das P."/>
            <person name="Kushwaha B."/>
            <person name="Joshi C.G."/>
            <person name="Kumar D."/>
            <person name="Nagpure N.S."/>
            <person name="Sahoo L."/>
            <person name="Das S.P."/>
            <person name="Bit A."/>
            <person name="Patnaik S."/>
            <person name="Meher P.K."/>
            <person name="Jayasankar P."/>
            <person name="Koringa P.G."/>
            <person name="Patel N.V."/>
            <person name="Hinsu A.T."/>
            <person name="Kumar R."/>
            <person name="Pandey M."/>
            <person name="Agarwal S."/>
            <person name="Srivastava S."/>
            <person name="Singh M."/>
            <person name="Iquebal M.A."/>
            <person name="Jaiswal S."/>
            <person name="Angadi U.B."/>
            <person name="Kumar N."/>
            <person name="Raza M."/>
            <person name="Shah T.M."/>
            <person name="Rai A."/>
            <person name="Jena J.K."/>
        </authorList>
    </citation>
    <scope>NUCLEOTIDE SEQUENCE [LARGE SCALE GENOMIC DNA]</scope>
    <source>
        <strain evidence="27">DASCIFA01</strain>
        <tissue evidence="27">Testis</tissue>
    </source>
</reference>
<dbReference type="InterPro" id="IPR036217">
    <property type="entry name" value="MethylDNA_cys_MeTrfase_DNAb"/>
</dbReference>
<dbReference type="GO" id="GO:0008270">
    <property type="term" value="F:zinc ion binding"/>
    <property type="evidence" value="ECO:0007669"/>
    <property type="project" value="UniProtKB-KW"/>
</dbReference>
<dbReference type="InterPro" id="IPR014756">
    <property type="entry name" value="Ig_E-set"/>
</dbReference>
<dbReference type="SUPFAM" id="SSF46767">
    <property type="entry name" value="Methylated DNA-protein cysteine methyltransferase, C-terminal domain"/>
    <property type="match status" value="1"/>
</dbReference>
<evidence type="ECO:0000256" key="16">
    <source>
        <dbReference type="ARBA" id="ARBA00023015"/>
    </source>
</evidence>
<organism evidence="27 29">
    <name type="scientific">Labeo rohita</name>
    <name type="common">Indian major carp</name>
    <name type="synonym">Cyprinus rohita</name>
    <dbReference type="NCBI Taxonomy" id="84645"/>
    <lineage>
        <taxon>Eukaryota</taxon>
        <taxon>Metazoa</taxon>
        <taxon>Chordata</taxon>
        <taxon>Craniata</taxon>
        <taxon>Vertebrata</taxon>
        <taxon>Euteleostomi</taxon>
        <taxon>Actinopterygii</taxon>
        <taxon>Neopterygii</taxon>
        <taxon>Teleostei</taxon>
        <taxon>Ostariophysi</taxon>
        <taxon>Cypriniformes</taxon>
        <taxon>Cyprinidae</taxon>
        <taxon>Labeoninae</taxon>
        <taxon>Labeonini</taxon>
        <taxon>Labeo</taxon>
    </lineage>
</organism>
<evidence type="ECO:0000256" key="10">
    <source>
        <dbReference type="ARBA" id="ARBA00022603"/>
    </source>
</evidence>